<reference evidence="1" key="2">
    <citation type="journal article" date="2015" name="Fish Shellfish Immunol.">
        <title>Early steps in the European eel (Anguilla anguilla)-Vibrio vulnificus interaction in the gills: Role of the RtxA13 toxin.</title>
        <authorList>
            <person name="Callol A."/>
            <person name="Pajuelo D."/>
            <person name="Ebbesson L."/>
            <person name="Teles M."/>
            <person name="MacKenzie S."/>
            <person name="Amaro C."/>
        </authorList>
    </citation>
    <scope>NUCLEOTIDE SEQUENCE</scope>
</reference>
<proteinExistence type="predicted"/>
<dbReference type="AlphaFoldDB" id="A0A0E9VXD6"/>
<organism evidence="1">
    <name type="scientific">Anguilla anguilla</name>
    <name type="common">European freshwater eel</name>
    <name type="synonym">Muraena anguilla</name>
    <dbReference type="NCBI Taxonomy" id="7936"/>
    <lineage>
        <taxon>Eukaryota</taxon>
        <taxon>Metazoa</taxon>
        <taxon>Chordata</taxon>
        <taxon>Craniata</taxon>
        <taxon>Vertebrata</taxon>
        <taxon>Euteleostomi</taxon>
        <taxon>Actinopterygii</taxon>
        <taxon>Neopterygii</taxon>
        <taxon>Teleostei</taxon>
        <taxon>Anguilliformes</taxon>
        <taxon>Anguillidae</taxon>
        <taxon>Anguilla</taxon>
    </lineage>
</organism>
<accession>A0A0E9VXD6</accession>
<dbReference type="EMBL" id="GBXM01026654">
    <property type="protein sequence ID" value="JAH81923.1"/>
    <property type="molecule type" value="Transcribed_RNA"/>
</dbReference>
<protein>
    <submittedName>
        <fullName evidence="1">Uncharacterized protein</fullName>
    </submittedName>
</protein>
<name>A0A0E9VXD6_ANGAN</name>
<sequence>MRIATFDLKTCAYLTVHFTGDFSLRQKGENRLQLRVSTENAIWEDSVLKSNTQAHTTVCQELMVITNKE</sequence>
<reference evidence="1" key="1">
    <citation type="submission" date="2014-11" db="EMBL/GenBank/DDBJ databases">
        <authorList>
            <person name="Amaro Gonzalez C."/>
        </authorList>
    </citation>
    <scope>NUCLEOTIDE SEQUENCE</scope>
</reference>
<evidence type="ECO:0000313" key="1">
    <source>
        <dbReference type="EMBL" id="JAH81923.1"/>
    </source>
</evidence>